<keyword evidence="8" id="KW-1185">Reference proteome</keyword>
<evidence type="ECO:0000256" key="2">
    <source>
        <dbReference type="ARBA" id="ARBA00022763"/>
    </source>
</evidence>
<dbReference type="HAMAP" id="MF_00527">
    <property type="entry name" value="3MGH"/>
    <property type="match status" value="1"/>
</dbReference>
<organism evidence="7 8">
    <name type="scientific">Streptosporangium becharense</name>
    <dbReference type="NCBI Taxonomy" id="1816182"/>
    <lineage>
        <taxon>Bacteria</taxon>
        <taxon>Bacillati</taxon>
        <taxon>Actinomycetota</taxon>
        <taxon>Actinomycetes</taxon>
        <taxon>Streptosporangiales</taxon>
        <taxon>Streptosporangiaceae</taxon>
        <taxon>Streptosporangium</taxon>
    </lineage>
</organism>
<feature type="compositionally biased region" description="Basic residues" evidence="6">
    <location>
        <begin position="232"/>
        <end position="244"/>
    </location>
</feature>
<dbReference type="InterPro" id="IPR003180">
    <property type="entry name" value="MPG"/>
</dbReference>
<dbReference type="PANTHER" id="PTHR10429">
    <property type="entry name" value="DNA-3-METHYLADENINE GLYCOSYLASE"/>
    <property type="match status" value="1"/>
</dbReference>
<sequence length="244" mass="25793">MPADGAGARGPMPRLAGGEQAGREPSPGGESDGHRLSGSAALPRDFFDRPSHEVAPDLLGRVLVHGPVAVRLTEVEAYGLPGQDAASHTYRGPTPRNAVMFGPPGHLYVYFTYGMHFCANLTCMPEQIGSGVLLRAGEVIAGSSVALARRTAGAARTVSERDLARGPARLAVALGFTREHNGLDACVPGRLSVLEGEPAETSSILSGPRTGVSSAQETPWRFWIDGDPTVSPHRRHVPRRRQAP</sequence>
<dbReference type="GO" id="GO:0003905">
    <property type="term" value="F:alkylbase DNA N-glycosylase activity"/>
    <property type="evidence" value="ECO:0007669"/>
    <property type="project" value="InterPro"/>
</dbReference>
<dbReference type="Pfam" id="PF02245">
    <property type="entry name" value="Pur_DNA_glyco"/>
    <property type="match status" value="1"/>
</dbReference>
<evidence type="ECO:0000313" key="7">
    <source>
        <dbReference type="EMBL" id="MBB5818008.1"/>
    </source>
</evidence>
<dbReference type="EC" id="3.2.2.-" evidence="5"/>
<dbReference type="SUPFAM" id="SSF50486">
    <property type="entry name" value="FMT C-terminal domain-like"/>
    <property type="match status" value="1"/>
</dbReference>
<feature type="region of interest" description="Disordered" evidence="6">
    <location>
        <begin position="223"/>
        <end position="244"/>
    </location>
</feature>
<dbReference type="InterPro" id="IPR036995">
    <property type="entry name" value="MPG_sf"/>
</dbReference>
<comment type="caution">
    <text evidence="7">The sequence shown here is derived from an EMBL/GenBank/DDBJ whole genome shotgun (WGS) entry which is preliminary data.</text>
</comment>
<dbReference type="InterPro" id="IPR011034">
    <property type="entry name" value="Formyl_transferase-like_C_sf"/>
</dbReference>
<dbReference type="FunFam" id="3.10.300.10:FF:000001">
    <property type="entry name" value="Putative 3-methyladenine DNA glycosylase"/>
    <property type="match status" value="1"/>
</dbReference>
<keyword evidence="7" id="KW-0326">Glycosidase</keyword>
<comment type="similarity">
    <text evidence="1 5">Belongs to the DNA glycosylase MPG family.</text>
</comment>
<evidence type="ECO:0000256" key="6">
    <source>
        <dbReference type="SAM" id="MobiDB-lite"/>
    </source>
</evidence>
<dbReference type="PANTHER" id="PTHR10429:SF0">
    <property type="entry name" value="DNA-3-METHYLADENINE GLYCOSYLASE"/>
    <property type="match status" value="1"/>
</dbReference>
<gene>
    <name evidence="7" type="ORF">F4562_001070</name>
</gene>
<reference evidence="7 8" key="1">
    <citation type="submission" date="2020-08" db="EMBL/GenBank/DDBJ databases">
        <title>Sequencing the genomes of 1000 actinobacteria strains.</title>
        <authorList>
            <person name="Klenk H.-P."/>
        </authorList>
    </citation>
    <scope>NUCLEOTIDE SEQUENCE [LARGE SCALE GENOMIC DNA]</scope>
    <source>
        <strain evidence="7 8">DSM 46887</strain>
    </source>
</reference>
<dbReference type="RefSeq" id="WP_246473354.1">
    <property type="nucleotide sequence ID" value="NZ_JACHMP010000001.1"/>
</dbReference>
<dbReference type="GO" id="GO:0003677">
    <property type="term" value="F:DNA binding"/>
    <property type="evidence" value="ECO:0007669"/>
    <property type="project" value="InterPro"/>
</dbReference>
<keyword evidence="3 5" id="KW-0378">Hydrolase</keyword>
<dbReference type="NCBIfam" id="TIGR00567">
    <property type="entry name" value="3mg"/>
    <property type="match status" value="1"/>
</dbReference>
<name>A0A7W9MF69_9ACTN</name>
<protein>
    <recommendedName>
        <fullName evidence="5">Putative 3-methyladenine DNA glycosylase</fullName>
        <ecNumber evidence="5">3.2.2.-</ecNumber>
    </recommendedName>
</protein>
<evidence type="ECO:0000256" key="5">
    <source>
        <dbReference type="HAMAP-Rule" id="MF_00527"/>
    </source>
</evidence>
<dbReference type="AlphaFoldDB" id="A0A7W9MF69"/>
<accession>A0A7W9MF69</accession>
<dbReference type="GO" id="GO:0006284">
    <property type="term" value="P:base-excision repair"/>
    <property type="evidence" value="ECO:0007669"/>
    <property type="project" value="InterPro"/>
</dbReference>
<feature type="region of interest" description="Disordered" evidence="6">
    <location>
        <begin position="1"/>
        <end position="43"/>
    </location>
</feature>
<evidence type="ECO:0000256" key="1">
    <source>
        <dbReference type="ARBA" id="ARBA00009232"/>
    </source>
</evidence>
<dbReference type="NCBIfam" id="NF002003">
    <property type="entry name" value="PRK00802.1-3"/>
    <property type="match status" value="1"/>
</dbReference>
<keyword evidence="4 5" id="KW-0234">DNA repair</keyword>
<dbReference type="EMBL" id="JACHMP010000001">
    <property type="protein sequence ID" value="MBB5818008.1"/>
    <property type="molecule type" value="Genomic_DNA"/>
</dbReference>
<dbReference type="Proteomes" id="UP000540685">
    <property type="component" value="Unassembled WGS sequence"/>
</dbReference>
<evidence type="ECO:0000313" key="8">
    <source>
        <dbReference type="Proteomes" id="UP000540685"/>
    </source>
</evidence>
<keyword evidence="2 5" id="KW-0227">DNA damage</keyword>
<dbReference type="CDD" id="cd00540">
    <property type="entry name" value="AAG"/>
    <property type="match status" value="1"/>
</dbReference>
<proteinExistence type="inferred from homology"/>
<dbReference type="Gene3D" id="3.10.300.10">
    <property type="entry name" value="Methylpurine-DNA glycosylase (MPG)"/>
    <property type="match status" value="1"/>
</dbReference>
<evidence type="ECO:0000256" key="3">
    <source>
        <dbReference type="ARBA" id="ARBA00022801"/>
    </source>
</evidence>
<evidence type="ECO:0000256" key="4">
    <source>
        <dbReference type="ARBA" id="ARBA00023204"/>
    </source>
</evidence>